<feature type="region of interest" description="Disordered" evidence="1">
    <location>
        <begin position="59"/>
        <end position="81"/>
    </location>
</feature>
<dbReference type="EMBL" id="BLXT01000641">
    <property type="protein sequence ID" value="GFN79282.1"/>
    <property type="molecule type" value="Genomic_DNA"/>
</dbReference>
<evidence type="ECO:0000313" key="2">
    <source>
        <dbReference type="EMBL" id="GFN79282.1"/>
    </source>
</evidence>
<gene>
    <name evidence="2" type="ORF">PoB_000578800</name>
</gene>
<reference evidence="2 3" key="1">
    <citation type="journal article" date="2021" name="Elife">
        <title>Chloroplast acquisition without the gene transfer in kleptoplastic sea slugs, Plakobranchus ocellatus.</title>
        <authorList>
            <person name="Maeda T."/>
            <person name="Takahashi S."/>
            <person name="Yoshida T."/>
            <person name="Shimamura S."/>
            <person name="Takaki Y."/>
            <person name="Nagai Y."/>
            <person name="Toyoda A."/>
            <person name="Suzuki Y."/>
            <person name="Arimoto A."/>
            <person name="Ishii H."/>
            <person name="Satoh N."/>
            <person name="Nishiyama T."/>
            <person name="Hasebe M."/>
            <person name="Maruyama T."/>
            <person name="Minagawa J."/>
            <person name="Obokata J."/>
            <person name="Shigenobu S."/>
        </authorList>
    </citation>
    <scope>NUCLEOTIDE SEQUENCE [LARGE SCALE GENOMIC DNA]</scope>
</reference>
<dbReference type="Proteomes" id="UP000735302">
    <property type="component" value="Unassembled WGS sequence"/>
</dbReference>
<dbReference type="AlphaFoldDB" id="A0AAV3YAW1"/>
<evidence type="ECO:0000313" key="3">
    <source>
        <dbReference type="Proteomes" id="UP000735302"/>
    </source>
</evidence>
<name>A0AAV3YAW1_9GAST</name>
<comment type="caution">
    <text evidence="2">The sequence shown here is derived from an EMBL/GenBank/DDBJ whole genome shotgun (WGS) entry which is preliminary data.</text>
</comment>
<sequence length="122" mass="13470">MFAIAFHKSSILTRQVFNPVPFGLPVLKLFPTFDLHPSSACLNFPLILATGCCAAFEPSDRPGRRGRYPNPRQKGPRRCQGGLASHCATDAPAGLKTLCHSYYVLLNNKKQEWPRGSRSNGQ</sequence>
<accession>A0AAV3YAW1</accession>
<keyword evidence="3" id="KW-1185">Reference proteome</keyword>
<proteinExistence type="predicted"/>
<organism evidence="2 3">
    <name type="scientific">Plakobranchus ocellatus</name>
    <dbReference type="NCBI Taxonomy" id="259542"/>
    <lineage>
        <taxon>Eukaryota</taxon>
        <taxon>Metazoa</taxon>
        <taxon>Spiralia</taxon>
        <taxon>Lophotrochozoa</taxon>
        <taxon>Mollusca</taxon>
        <taxon>Gastropoda</taxon>
        <taxon>Heterobranchia</taxon>
        <taxon>Euthyneura</taxon>
        <taxon>Panpulmonata</taxon>
        <taxon>Sacoglossa</taxon>
        <taxon>Placobranchoidea</taxon>
        <taxon>Plakobranchidae</taxon>
        <taxon>Plakobranchus</taxon>
    </lineage>
</organism>
<evidence type="ECO:0000256" key="1">
    <source>
        <dbReference type="SAM" id="MobiDB-lite"/>
    </source>
</evidence>
<protein>
    <submittedName>
        <fullName evidence="2">Uncharacterized protein</fullName>
    </submittedName>
</protein>